<dbReference type="SUPFAM" id="SSF54695">
    <property type="entry name" value="POZ domain"/>
    <property type="match status" value="2"/>
</dbReference>
<protein>
    <recommendedName>
        <fullName evidence="2">BTB domain-containing protein</fullName>
    </recommendedName>
</protein>
<name>A0A1B0G8D1_GLOMM</name>
<dbReference type="GO" id="GO:0022008">
    <property type="term" value="P:neurogenesis"/>
    <property type="evidence" value="ECO:0007669"/>
    <property type="project" value="TreeGrafter"/>
</dbReference>
<dbReference type="Gene3D" id="3.40.50.300">
    <property type="entry name" value="P-loop containing nucleotide triphosphate hydrolases"/>
    <property type="match status" value="1"/>
</dbReference>
<dbReference type="VEuPathDB" id="VectorBase:GMOY009570"/>
<dbReference type="Pfam" id="PF00071">
    <property type="entry name" value="Ras"/>
    <property type="match status" value="1"/>
</dbReference>
<reference evidence="3" key="1">
    <citation type="submission" date="2020-05" db="UniProtKB">
        <authorList>
            <consortium name="EnsemblMetazoa"/>
        </authorList>
    </citation>
    <scope>IDENTIFICATION</scope>
    <source>
        <strain evidence="3">Yale</strain>
    </source>
</reference>
<evidence type="ECO:0000313" key="3">
    <source>
        <dbReference type="EnsemblMetazoa" id="GMOY009570-PA"/>
    </source>
</evidence>
<dbReference type="EMBL" id="CCAG010000240">
    <property type="status" value="NOT_ANNOTATED_CDS"/>
    <property type="molecule type" value="Genomic_DNA"/>
</dbReference>
<dbReference type="GO" id="GO:0000932">
    <property type="term" value="C:P-body"/>
    <property type="evidence" value="ECO:0007669"/>
    <property type="project" value="TreeGrafter"/>
</dbReference>
<accession>A0A1B0G8D1</accession>
<feature type="region of interest" description="Disordered" evidence="1">
    <location>
        <begin position="419"/>
        <end position="439"/>
    </location>
</feature>
<dbReference type="SMART" id="SM00875">
    <property type="entry name" value="BACK"/>
    <property type="match status" value="2"/>
</dbReference>
<dbReference type="GO" id="GO:0005829">
    <property type="term" value="C:cytosol"/>
    <property type="evidence" value="ECO:0007669"/>
    <property type="project" value="TreeGrafter"/>
</dbReference>
<dbReference type="InterPro" id="IPR000210">
    <property type="entry name" value="BTB/POZ_dom"/>
</dbReference>
<sequence length="1401" mass="157873">MANTIDKVRIILVGDSGVGKTCFTHLIAHNECLNRPGWTVGCNIEVKLHEYKEGTPHQKLYFIELFDIGGSLSHKNSRNVFYTAIHGIILVHDLTNRKSHGNLRDWLYEILSKDGKNTYKSSSMMGGITTESNGFDPEEFIGATQIPILVVGTKLDLVDEKRHPKTVQKAGGIAEQCGAEEIWLNCRDPRSIAAGTTDAVKLARFFDRRRKMEFDWQDEFHEIKERGAHLLQTEKWSDCRFLVGTPPNQHIIAGHKLILAMASPVFECMFFGQMADKSDPIIIPDVQPDAFQSMMEYIYSDRINITSFDKACELCYVAKKYMLPHVVEQCTQFLWSDLSPRNACRAYEFAKLFEEPRLVQRSMELISSFTREVLNDSSFLDIEMTTLMDILDQDKLNLDSELDLFNALVRFANERSASRKESLSSHSSANGTGASVNQTDVVEIKMEPDVNALMDGREDDANETNVETCIERSASPDVVLVENETEATNATNTHRNASLNERPSTSAAAIVNNLYLAENQRAPVDEAMLRQAVKKIRFLTMTPQQFAEVTVLCQRVSVVPAVPETISNSVNETKHLLAGTPQCQLVLNPFHVSGVCSNSLFNGTGPAATAAASQDADIAANDTRRSYCVRTVNQQYDFHNTSISDCGLTFQVDSNIWITGVQVPTQVLCGELMNTAGFSERYTEILYAHIQDMHGSRLSYTHCTSRVRYDSVLEVSFDRPVYIYRNQFYKIFVTFNKVGWYPMYTCVPEVVCNRVRFKFNVGDPNESVRDGLIRAIAFSTPPEHSRPALEKRRKMEFDWQDEFHEIKERGAHLLQTEKWSDCRFLVGTPPNQHIIAGHKLILAMASPVFEYVQPDAFQSMMEYIYSDRINITSFDKACELCYVAKKYMLPHVVEQCTQFLWSDLSPRNAWRAYEFAKLFEEPRLVQRSMELISSLTREVLNDSSFLDIEMTTLMDILDQDKLNLDSELDLFNALVRFANERSASRKESLSPQSSVNGTDGSVKQTDVIEIKMEPDVSALMDGRGDDASEQNVETCIERSASPDVVVVENETAATNATNTHRNASLNERPSTSAAAIVNNLYLAENQRAPVDEAMLRQAVKKIRFLTMTPQQFAEGPARSNLLQENEALTILMKISSPSISDCPMPEGFSSSRCTRNYFEQRHRDLTFISRHGLPPANNACIFSPYDAQPQCQLIGGVLNSFHVSGVCSNSLSNGTGPAATAAATQDADIAANDTHRSYCVRTVNQQYDFHNTSISDCGLTFQVDSNIWITGVQVPTQVLCGELMNTAGFSERYTEILYAHIQDMRGSRLSYTHCTSRVRYDSVLEVSFDRPVYIYRNQLYKIFVTFNKVGWYPMYIGVPEVVCNHVRFKFNVGDPNESVRDGLIRAIAFSTPPEHSRPALE</sequence>
<dbReference type="InterPro" id="IPR038648">
    <property type="entry name" value="PHR_sf"/>
</dbReference>
<dbReference type="Gene3D" id="1.25.40.420">
    <property type="match status" value="2"/>
</dbReference>
<evidence type="ECO:0000259" key="2">
    <source>
        <dbReference type="PROSITE" id="PS50097"/>
    </source>
</evidence>
<dbReference type="InterPro" id="IPR001806">
    <property type="entry name" value="Small_GTPase"/>
</dbReference>
<evidence type="ECO:0000256" key="1">
    <source>
        <dbReference type="SAM" id="MobiDB-lite"/>
    </source>
</evidence>
<dbReference type="PANTHER" id="PTHR45774">
    <property type="entry name" value="BTB/POZ DOMAIN-CONTAINING"/>
    <property type="match status" value="1"/>
</dbReference>
<dbReference type="EnsemblMetazoa" id="GMOY009570-RA">
    <property type="protein sequence ID" value="GMOY009570-PA"/>
    <property type="gene ID" value="GMOY009570"/>
</dbReference>
<proteinExistence type="predicted"/>
<dbReference type="GO" id="GO:0005525">
    <property type="term" value="F:GTP binding"/>
    <property type="evidence" value="ECO:0007669"/>
    <property type="project" value="InterPro"/>
</dbReference>
<dbReference type="GO" id="GO:0003924">
    <property type="term" value="F:GTPase activity"/>
    <property type="evidence" value="ECO:0007669"/>
    <property type="project" value="InterPro"/>
</dbReference>
<organism evidence="3 4">
    <name type="scientific">Glossina morsitans morsitans</name>
    <name type="common">Savannah tsetse fly</name>
    <dbReference type="NCBI Taxonomy" id="37546"/>
    <lineage>
        <taxon>Eukaryota</taxon>
        <taxon>Metazoa</taxon>
        <taxon>Ecdysozoa</taxon>
        <taxon>Arthropoda</taxon>
        <taxon>Hexapoda</taxon>
        <taxon>Insecta</taxon>
        <taxon>Pterygota</taxon>
        <taxon>Neoptera</taxon>
        <taxon>Endopterygota</taxon>
        <taxon>Diptera</taxon>
        <taxon>Brachycera</taxon>
        <taxon>Muscomorpha</taxon>
        <taxon>Hippoboscoidea</taxon>
        <taxon>Glossinidae</taxon>
        <taxon>Glossina</taxon>
    </lineage>
</organism>
<dbReference type="Pfam" id="PF07707">
    <property type="entry name" value="BACK"/>
    <property type="match status" value="2"/>
</dbReference>
<feature type="domain" description="BTB" evidence="2">
    <location>
        <begin position="237"/>
        <end position="307"/>
    </location>
</feature>
<dbReference type="Proteomes" id="UP000092444">
    <property type="component" value="Unassembled WGS sequence"/>
</dbReference>
<dbReference type="PRINTS" id="PR00449">
    <property type="entry name" value="RASTRNSFRMNG"/>
</dbReference>
<keyword evidence="4" id="KW-1185">Reference proteome</keyword>
<dbReference type="SUPFAM" id="SSF52540">
    <property type="entry name" value="P-loop containing nucleoside triphosphate hydrolases"/>
    <property type="match status" value="1"/>
</dbReference>
<dbReference type="EMBL" id="CCAG010000241">
    <property type="status" value="NOT_ANNOTATED_CDS"/>
    <property type="molecule type" value="Genomic_DNA"/>
</dbReference>
<evidence type="ECO:0000313" key="4">
    <source>
        <dbReference type="Proteomes" id="UP000092444"/>
    </source>
</evidence>
<dbReference type="PROSITE" id="PS51419">
    <property type="entry name" value="RAB"/>
    <property type="match status" value="1"/>
</dbReference>
<dbReference type="PANTHER" id="PTHR45774:SF3">
    <property type="entry name" value="BTB (POZ) DOMAIN-CONTAINING 2B-RELATED"/>
    <property type="match status" value="1"/>
</dbReference>
<dbReference type="Pfam" id="PF00651">
    <property type="entry name" value="BTB"/>
    <property type="match status" value="2"/>
</dbReference>
<dbReference type="STRING" id="37546.A0A1B0G8D1"/>
<dbReference type="InterPro" id="IPR011333">
    <property type="entry name" value="SKP1/BTB/POZ_sf"/>
</dbReference>
<feature type="compositionally biased region" description="Polar residues" evidence="1">
    <location>
        <begin position="424"/>
        <end position="439"/>
    </location>
</feature>
<dbReference type="Gene3D" id="2.60.120.820">
    <property type="entry name" value="PHR domain"/>
    <property type="match status" value="2"/>
</dbReference>
<dbReference type="Gene3D" id="3.30.710.10">
    <property type="entry name" value="Potassium Channel Kv1.1, Chain A"/>
    <property type="match status" value="3"/>
</dbReference>
<dbReference type="FunFam" id="3.30.710.10:FF:000169">
    <property type="entry name" value="BTB/POZ domain-containing protein 2"/>
    <property type="match status" value="1"/>
</dbReference>
<dbReference type="SMART" id="SM00175">
    <property type="entry name" value="RAB"/>
    <property type="match status" value="1"/>
</dbReference>
<dbReference type="InterPro" id="IPR027417">
    <property type="entry name" value="P-loop_NTPase"/>
</dbReference>
<dbReference type="InterPro" id="IPR011705">
    <property type="entry name" value="BACK"/>
</dbReference>
<dbReference type="EMBL" id="CCAG010000242">
    <property type="status" value="NOT_ANNOTATED_CDS"/>
    <property type="molecule type" value="Genomic_DNA"/>
</dbReference>
<dbReference type="SMART" id="SM00225">
    <property type="entry name" value="BTB"/>
    <property type="match status" value="2"/>
</dbReference>
<feature type="region of interest" description="Disordered" evidence="1">
    <location>
        <begin position="985"/>
        <end position="1004"/>
    </location>
</feature>
<feature type="compositionally biased region" description="Polar residues" evidence="1">
    <location>
        <begin position="989"/>
        <end position="1004"/>
    </location>
</feature>
<dbReference type="PROSITE" id="PS50097">
    <property type="entry name" value="BTB"/>
    <property type="match status" value="1"/>
</dbReference>